<proteinExistence type="predicted"/>
<sequence>MSDDQSAETRPTLRRREVLAGAATLVAVGGPATASIVVSEGYGDGGYGQGAYGGATDDGYGGPASDDGYGEGGFGGGEFGS</sequence>
<evidence type="ECO:0000313" key="3">
    <source>
        <dbReference type="Proteomes" id="UP000663525"/>
    </source>
</evidence>
<dbReference type="EMBL" id="CP064787">
    <property type="protein sequence ID" value="QSG07033.1"/>
    <property type="molecule type" value="Genomic_DNA"/>
</dbReference>
<evidence type="ECO:0000256" key="1">
    <source>
        <dbReference type="SAM" id="MobiDB-lite"/>
    </source>
</evidence>
<evidence type="ECO:0000313" key="2">
    <source>
        <dbReference type="EMBL" id="QSG07033.1"/>
    </source>
</evidence>
<accession>A0A897N765</accession>
<name>A0A897N765_9EURY</name>
<dbReference type="Proteomes" id="UP000663525">
    <property type="component" value="Chromosome"/>
</dbReference>
<dbReference type="GeneID" id="68856256"/>
<protein>
    <submittedName>
        <fullName evidence="2">Uncharacterized protein</fullName>
    </submittedName>
</protein>
<organism evidence="2 3">
    <name type="scientific">Halapricum desulfuricans</name>
    <dbReference type="NCBI Taxonomy" id="2841257"/>
    <lineage>
        <taxon>Archaea</taxon>
        <taxon>Methanobacteriati</taxon>
        <taxon>Methanobacteriota</taxon>
        <taxon>Stenosarchaea group</taxon>
        <taxon>Halobacteria</taxon>
        <taxon>Halobacteriales</taxon>
        <taxon>Haloarculaceae</taxon>
        <taxon>Halapricum</taxon>
    </lineage>
</organism>
<feature type="region of interest" description="Disordered" evidence="1">
    <location>
        <begin position="53"/>
        <end position="81"/>
    </location>
</feature>
<gene>
    <name evidence="2" type="ORF">HSR121_2713</name>
</gene>
<feature type="compositionally biased region" description="Gly residues" evidence="1">
    <location>
        <begin position="70"/>
        <end position="81"/>
    </location>
</feature>
<dbReference type="AlphaFoldDB" id="A0A897N765"/>
<reference evidence="2" key="1">
    <citation type="submission" date="2020-11" db="EMBL/GenBank/DDBJ databases">
        <title>Carbohydrate-dependent, anaerobic sulfur respiration: A novel catabolism in halophilic archaea.</title>
        <authorList>
            <person name="Sorokin D.Y."/>
            <person name="Messina E."/>
            <person name="Smedile F."/>
            <person name="La Cono V."/>
            <person name="Hallsworth J.E."/>
            <person name="Yakimov M.M."/>
        </authorList>
    </citation>
    <scope>NUCLEOTIDE SEQUENCE</scope>
    <source>
        <strain evidence="2">HSR12-1</strain>
    </source>
</reference>
<dbReference type="RefSeq" id="WP_229113501.1">
    <property type="nucleotide sequence ID" value="NZ_CP064787.1"/>
</dbReference>